<dbReference type="Proteomes" id="UP000262939">
    <property type="component" value="Unassembled WGS sequence"/>
</dbReference>
<dbReference type="Gene3D" id="3.20.20.370">
    <property type="entry name" value="Glycoside hydrolase/deacetylase"/>
    <property type="match status" value="1"/>
</dbReference>
<sequence length="321" mass="36481">MNNNWKQIVAITAIAGISWLLVQNPYTHHYMIVLKEEAAFTASQEDSLYREIQSKRQQYESPPMDARIDPVWKTVPGYNGIKVDVQASYHIMKKSGKFDEKKLIYRQISPKIHLDDLEPAPIYRAHPEKPVVSFLVNVAWGNEYLQDMLSTLKENDVKATFFLEGRWAKNNPDLVKMIEEGGHEIGNHSYSHPNMQTLSSQASTNELQKTNAVIEAVTNNKVKAKWFAPPSGSYRDETVNIADSMGMGTIMWSVDTIDWQKPTPDVLTSRVLSKLHPGAFVLMHPTDSTAQSLETLIKQIKRKNLHIVTVTEALEETRIVH</sequence>
<accession>A0A372L862</accession>
<reference evidence="2 3" key="1">
    <citation type="submission" date="2018-08" db="EMBL/GenBank/DDBJ databases">
        <title>Bacillus chawlae sp. nov., Bacillus glennii sp. nov., and Bacillus saganii sp. nov. Isolated from the Vehicle Assembly Building at Kennedy Space Center where the Viking Spacecraft were Assembled.</title>
        <authorList>
            <person name="Seuylemezian A."/>
            <person name="Vaishampayan P."/>
        </authorList>
    </citation>
    <scope>NUCLEOTIDE SEQUENCE [LARGE SCALE GENOMIC DNA]</scope>
    <source>
        <strain evidence="2 3">V44-8</strain>
    </source>
</reference>
<dbReference type="PANTHER" id="PTHR10587">
    <property type="entry name" value="GLYCOSYL TRANSFERASE-RELATED"/>
    <property type="match status" value="1"/>
</dbReference>
<feature type="domain" description="NodB homology" evidence="1">
    <location>
        <begin position="130"/>
        <end position="308"/>
    </location>
</feature>
<evidence type="ECO:0000313" key="3">
    <source>
        <dbReference type="Proteomes" id="UP000262939"/>
    </source>
</evidence>
<dbReference type="OrthoDB" id="9812065at2"/>
<organism evidence="2 3">
    <name type="scientific">Peribacillus glennii</name>
    <dbReference type="NCBI Taxonomy" id="2303991"/>
    <lineage>
        <taxon>Bacteria</taxon>
        <taxon>Bacillati</taxon>
        <taxon>Bacillota</taxon>
        <taxon>Bacilli</taxon>
        <taxon>Bacillales</taxon>
        <taxon>Bacillaceae</taxon>
        <taxon>Peribacillus</taxon>
    </lineage>
</organism>
<comment type="caution">
    <text evidence="2">The sequence shown here is derived from an EMBL/GenBank/DDBJ whole genome shotgun (WGS) entry which is preliminary data.</text>
</comment>
<dbReference type="EMBL" id="QVTD01000013">
    <property type="protein sequence ID" value="RFU61575.1"/>
    <property type="molecule type" value="Genomic_DNA"/>
</dbReference>
<evidence type="ECO:0000313" key="2">
    <source>
        <dbReference type="EMBL" id="RFU61575.1"/>
    </source>
</evidence>
<dbReference type="InterPro" id="IPR002509">
    <property type="entry name" value="NODB_dom"/>
</dbReference>
<proteinExistence type="predicted"/>
<dbReference type="InterPro" id="IPR050248">
    <property type="entry name" value="Polysacc_deacetylase_ArnD"/>
</dbReference>
<protein>
    <recommendedName>
        <fullName evidence="1">NodB homology domain-containing protein</fullName>
    </recommendedName>
</protein>
<keyword evidence="3" id="KW-1185">Reference proteome</keyword>
<dbReference type="GO" id="GO:0016810">
    <property type="term" value="F:hydrolase activity, acting on carbon-nitrogen (but not peptide) bonds"/>
    <property type="evidence" value="ECO:0007669"/>
    <property type="project" value="InterPro"/>
</dbReference>
<dbReference type="Pfam" id="PF01522">
    <property type="entry name" value="Polysacc_deac_1"/>
    <property type="match status" value="1"/>
</dbReference>
<dbReference type="InterPro" id="IPR014228">
    <property type="entry name" value="Spore_polysacc_deacetyl_YlxY"/>
</dbReference>
<dbReference type="InterPro" id="IPR011330">
    <property type="entry name" value="Glyco_hydro/deAcase_b/a-brl"/>
</dbReference>
<dbReference type="GO" id="GO:0005975">
    <property type="term" value="P:carbohydrate metabolic process"/>
    <property type="evidence" value="ECO:0007669"/>
    <property type="project" value="InterPro"/>
</dbReference>
<dbReference type="GO" id="GO:0016020">
    <property type="term" value="C:membrane"/>
    <property type="evidence" value="ECO:0007669"/>
    <property type="project" value="TreeGrafter"/>
</dbReference>
<dbReference type="PANTHER" id="PTHR10587:SF80">
    <property type="entry name" value="CHITOOLIGOSACCHARIDE DEACETYLASE"/>
    <property type="match status" value="1"/>
</dbReference>
<gene>
    <name evidence="2" type="ORF">D0466_17385</name>
</gene>
<dbReference type="SUPFAM" id="SSF88713">
    <property type="entry name" value="Glycoside hydrolase/deacetylase"/>
    <property type="match status" value="1"/>
</dbReference>
<evidence type="ECO:0000259" key="1">
    <source>
        <dbReference type="PROSITE" id="PS51677"/>
    </source>
</evidence>
<dbReference type="CDD" id="cd10950">
    <property type="entry name" value="CE4_BsYlxY_like"/>
    <property type="match status" value="1"/>
</dbReference>
<dbReference type="NCBIfam" id="TIGR02873">
    <property type="entry name" value="spore_ylxY"/>
    <property type="match status" value="1"/>
</dbReference>
<dbReference type="AlphaFoldDB" id="A0A372L862"/>
<name>A0A372L862_9BACI</name>
<dbReference type="RefSeq" id="WP_117323821.1">
    <property type="nucleotide sequence ID" value="NZ_QVTD01000013.1"/>
</dbReference>
<dbReference type="PROSITE" id="PS51677">
    <property type="entry name" value="NODB"/>
    <property type="match status" value="1"/>
</dbReference>